<dbReference type="PROSITE" id="PS50076">
    <property type="entry name" value="DNAJ_2"/>
    <property type="match status" value="1"/>
</dbReference>
<dbReference type="InterPro" id="IPR001623">
    <property type="entry name" value="DnaJ_domain"/>
</dbReference>
<dbReference type="Gene3D" id="1.10.287.110">
    <property type="entry name" value="DnaJ domain"/>
    <property type="match status" value="1"/>
</dbReference>
<dbReference type="InterPro" id="IPR051938">
    <property type="entry name" value="Apopto_cytoskel_mod"/>
</dbReference>
<dbReference type="EMBL" id="LWQT01000020">
    <property type="protein sequence ID" value="OAN55258.1"/>
    <property type="molecule type" value="Genomic_DNA"/>
</dbReference>
<feature type="domain" description="J" evidence="2">
    <location>
        <begin position="136"/>
        <end position="193"/>
    </location>
</feature>
<evidence type="ECO:0000259" key="2">
    <source>
        <dbReference type="PROSITE" id="PS50076"/>
    </source>
</evidence>
<dbReference type="InterPro" id="IPR036869">
    <property type="entry name" value="J_dom_sf"/>
</dbReference>
<evidence type="ECO:0000313" key="4">
    <source>
        <dbReference type="Proteomes" id="UP000078428"/>
    </source>
</evidence>
<dbReference type="Pfam" id="PF00226">
    <property type="entry name" value="DnaJ"/>
    <property type="match status" value="1"/>
</dbReference>
<dbReference type="PANTHER" id="PTHR44145">
    <property type="entry name" value="DNAJ HOMOLOG SUBFAMILY A MEMBER 3, MITOCHONDRIAL"/>
    <property type="match status" value="1"/>
</dbReference>
<dbReference type="SMART" id="SM00271">
    <property type="entry name" value="DnaJ"/>
    <property type="match status" value="1"/>
</dbReference>
<dbReference type="OrthoDB" id="9786294at2"/>
<dbReference type="PANTHER" id="PTHR44145:SF3">
    <property type="entry name" value="DNAJ HOMOLOG SUBFAMILY A MEMBER 3, MITOCHONDRIAL"/>
    <property type="match status" value="1"/>
</dbReference>
<dbReference type="AlphaFoldDB" id="A0A178MZ90"/>
<protein>
    <submittedName>
        <fullName evidence="3">Molecular chaperone DnaJ</fullName>
    </submittedName>
</protein>
<dbReference type="Proteomes" id="UP000078428">
    <property type="component" value="Unassembled WGS sequence"/>
</dbReference>
<organism evidence="3 4">
    <name type="scientific">Paramagnetospirillum marisnigri</name>
    <dbReference type="NCBI Taxonomy" id="1285242"/>
    <lineage>
        <taxon>Bacteria</taxon>
        <taxon>Pseudomonadati</taxon>
        <taxon>Pseudomonadota</taxon>
        <taxon>Alphaproteobacteria</taxon>
        <taxon>Rhodospirillales</taxon>
        <taxon>Magnetospirillaceae</taxon>
        <taxon>Paramagnetospirillum</taxon>
    </lineage>
</organism>
<gene>
    <name evidence="3" type="ORF">A6A04_11405</name>
</gene>
<accession>A0A178MZ90</accession>
<proteinExistence type="predicted"/>
<dbReference type="STRING" id="1285242.A6A04_11405"/>
<keyword evidence="1" id="KW-0143">Chaperone</keyword>
<reference evidence="3 4" key="1">
    <citation type="submission" date="2016-04" db="EMBL/GenBank/DDBJ databases">
        <title>Draft genome sequence of freshwater magnetotactic bacteria Magnetospirillum marisnigri SP-1 and Magnetospirillum moscoviense BB-1.</title>
        <authorList>
            <person name="Koziaeva V."/>
            <person name="Dziuba M.V."/>
            <person name="Ivanov T.M."/>
            <person name="Kuznetsov B."/>
            <person name="Grouzdev D.S."/>
        </authorList>
    </citation>
    <scope>NUCLEOTIDE SEQUENCE [LARGE SCALE GENOMIC DNA]</scope>
    <source>
        <strain evidence="3 4">SP-1</strain>
    </source>
</reference>
<evidence type="ECO:0000313" key="3">
    <source>
        <dbReference type="EMBL" id="OAN55258.1"/>
    </source>
</evidence>
<evidence type="ECO:0000256" key="1">
    <source>
        <dbReference type="ARBA" id="ARBA00023186"/>
    </source>
</evidence>
<keyword evidence="4" id="KW-1185">Reference proteome</keyword>
<name>A0A178MZ90_9PROT</name>
<dbReference type="CDD" id="cd06257">
    <property type="entry name" value="DnaJ"/>
    <property type="match status" value="1"/>
</dbReference>
<dbReference type="PRINTS" id="PR00625">
    <property type="entry name" value="JDOMAIN"/>
</dbReference>
<comment type="caution">
    <text evidence="3">The sequence shown here is derived from an EMBL/GenBank/DDBJ whole genome shotgun (WGS) entry which is preliminary data.</text>
</comment>
<dbReference type="SUPFAM" id="SSF46565">
    <property type="entry name" value="Chaperone J-domain"/>
    <property type="match status" value="1"/>
</dbReference>
<sequence length="195" mass="22698">MPDTMRSSAKRKSWRPAFAPLESQPVTRRCDRPGCAQEAEFRAPQARDRLNDYYWFCLEHVREYNAAWNYYAGMGPEEIEAETRKDTTWQRPTWPLGAQYGKRKFSFTIHDPFDLMDKEAEDRHAKARHPATPEEEAMKVLDLSGPLTPETLKARYKELVKRHHPDANNGDKQAEERFKRINQAYNTLRASLAAG</sequence>